<evidence type="ECO:0000256" key="4">
    <source>
        <dbReference type="ARBA" id="ARBA00022729"/>
    </source>
</evidence>
<dbReference type="EMBL" id="CAJOBC010015522">
    <property type="protein sequence ID" value="CAF4024294.1"/>
    <property type="molecule type" value="Genomic_DNA"/>
</dbReference>
<keyword evidence="4 11" id="KW-0732">Signal</keyword>
<dbReference type="Proteomes" id="UP000663829">
    <property type="component" value="Unassembled WGS sequence"/>
</dbReference>
<comment type="caution">
    <text evidence="13">The sequence shown here is derived from an EMBL/GenBank/DDBJ whole genome shotgun (WGS) entry which is preliminary data.</text>
</comment>
<evidence type="ECO:0000256" key="11">
    <source>
        <dbReference type="SAM" id="SignalP"/>
    </source>
</evidence>
<evidence type="ECO:0000256" key="9">
    <source>
        <dbReference type="ARBA" id="ARBA00023277"/>
    </source>
</evidence>
<evidence type="ECO:0000256" key="3">
    <source>
        <dbReference type="ARBA" id="ARBA00022692"/>
    </source>
</evidence>
<evidence type="ECO:0000313" key="14">
    <source>
        <dbReference type="EMBL" id="CAF4024294.1"/>
    </source>
</evidence>
<name>A0A815A961_9BILA</name>
<evidence type="ECO:0000313" key="15">
    <source>
        <dbReference type="Proteomes" id="UP000663829"/>
    </source>
</evidence>
<dbReference type="Pfam" id="PF11721">
    <property type="entry name" value="Malectin"/>
    <property type="match status" value="1"/>
</dbReference>
<dbReference type="GO" id="GO:0005789">
    <property type="term" value="C:endoplasmic reticulum membrane"/>
    <property type="evidence" value="ECO:0007669"/>
    <property type="project" value="UniProtKB-SubCell"/>
</dbReference>
<comment type="similarity">
    <text evidence="2">Belongs to the malectin family.</text>
</comment>
<dbReference type="Proteomes" id="UP000681722">
    <property type="component" value="Unassembled WGS sequence"/>
</dbReference>
<gene>
    <name evidence="13" type="ORF">GPM918_LOCUS26248</name>
    <name evidence="14" type="ORF">SRO942_LOCUS26359</name>
</gene>
<sequence length="271" mass="30695">MILAVLSKVIIWLLLTSQCYSAGISDNIVYAINCGGDAHTDAHGIKYRKDNLKAGITSDYGRNIPIQRVPKEDQIIYQTERYDLKSFAYELDVIDDGDYVLWLKFAEVWFNAPNMKVFEVILNDEHTVIEDLDIFTKVGRGTAHDEYIPFQIKNGRLVVRGKSSSYNGKLKIEFQRLDRDNPKCNALIIWKGNIEQIPKLPPMPQAETLDDTVDQDENEEPPPIATKQKRHLKTSGPKVPDPYTEDQSSSLIPLFIAVGAVVPVIFCLCRL</sequence>
<feature type="chain" id="PRO_5035604276" description="Malectin domain-containing protein" evidence="11">
    <location>
        <begin position="22"/>
        <end position="271"/>
    </location>
</feature>
<protein>
    <recommendedName>
        <fullName evidence="12">Malectin domain-containing protein</fullName>
    </recommendedName>
</protein>
<dbReference type="GO" id="GO:0030246">
    <property type="term" value="F:carbohydrate binding"/>
    <property type="evidence" value="ECO:0007669"/>
    <property type="project" value="InterPro"/>
</dbReference>
<dbReference type="AlphaFoldDB" id="A0A815A961"/>
<feature type="domain" description="Malectin" evidence="12">
    <location>
        <begin position="29"/>
        <end position="187"/>
    </location>
</feature>
<keyword evidence="3" id="KW-0812">Transmembrane</keyword>
<keyword evidence="9" id="KW-0119">Carbohydrate metabolism</keyword>
<feature type="region of interest" description="Disordered" evidence="10">
    <location>
        <begin position="199"/>
        <end position="244"/>
    </location>
</feature>
<keyword evidence="15" id="KW-1185">Reference proteome</keyword>
<evidence type="ECO:0000256" key="7">
    <source>
        <dbReference type="ARBA" id="ARBA00023136"/>
    </source>
</evidence>
<evidence type="ECO:0000313" key="13">
    <source>
        <dbReference type="EMBL" id="CAF1253508.1"/>
    </source>
</evidence>
<dbReference type="OrthoDB" id="10013439at2759"/>
<proteinExistence type="inferred from homology"/>
<feature type="compositionally biased region" description="Acidic residues" evidence="10">
    <location>
        <begin position="208"/>
        <end position="220"/>
    </location>
</feature>
<evidence type="ECO:0000256" key="2">
    <source>
        <dbReference type="ARBA" id="ARBA00009141"/>
    </source>
</evidence>
<evidence type="ECO:0000256" key="6">
    <source>
        <dbReference type="ARBA" id="ARBA00022989"/>
    </source>
</evidence>
<comment type="subcellular location">
    <subcellularLocation>
        <location evidence="1">Endoplasmic reticulum membrane</location>
        <topology evidence="1">Single-pass type I membrane protein</topology>
    </subcellularLocation>
</comment>
<evidence type="ECO:0000256" key="8">
    <source>
        <dbReference type="ARBA" id="ARBA00023180"/>
    </source>
</evidence>
<evidence type="ECO:0000256" key="1">
    <source>
        <dbReference type="ARBA" id="ARBA00004115"/>
    </source>
</evidence>
<dbReference type="Gene3D" id="2.60.120.430">
    <property type="entry name" value="Galactose-binding lectin"/>
    <property type="match status" value="1"/>
</dbReference>
<keyword evidence="8" id="KW-0325">Glycoprotein</keyword>
<evidence type="ECO:0000259" key="12">
    <source>
        <dbReference type="Pfam" id="PF11721"/>
    </source>
</evidence>
<dbReference type="EMBL" id="CAJNOQ010010498">
    <property type="protein sequence ID" value="CAF1253508.1"/>
    <property type="molecule type" value="Genomic_DNA"/>
</dbReference>
<dbReference type="InterPro" id="IPR021720">
    <property type="entry name" value="Malectin_dom"/>
</dbReference>
<dbReference type="InterPro" id="IPR039155">
    <property type="entry name" value="MLEC"/>
</dbReference>
<evidence type="ECO:0000256" key="10">
    <source>
        <dbReference type="SAM" id="MobiDB-lite"/>
    </source>
</evidence>
<dbReference type="PANTHER" id="PTHR13460">
    <property type="match status" value="1"/>
</dbReference>
<organism evidence="13 15">
    <name type="scientific">Didymodactylos carnosus</name>
    <dbReference type="NCBI Taxonomy" id="1234261"/>
    <lineage>
        <taxon>Eukaryota</taxon>
        <taxon>Metazoa</taxon>
        <taxon>Spiralia</taxon>
        <taxon>Gnathifera</taxon>
        <taxon>Rotifera</taxon>
        <taxon>Eurotatoria</taxon>
        <taxon>Bdelloidea</taxon>
        <taxon>Philodinida</taxon>
        <taxon>Philodinidae</taxon>
        <taxon>Didymodactylos</taxon>
    </lineage>
</organism>
<keyword evidence="7" id="KW-0472">Membrane</keyword>
<reference evidence="13" key="1">
    <citation type="submission" date="2021-02" db="EMBL/GenBank/DDBJ databases">
        <authorList>
            <person name="Nowell W R."/>
        </authorList>
    </citation>
    <scope>NUCLEOTIDE SEQUENCE</scope>
</reference>
<keyword evidence="5" id="KW-0256">Endoplasmic reticulum</keyword>
<evidence type="ECO:0000256" key="5">
    <source>
        <dbReference type="ARBA" id="ARBA00022824"/>
    </source>
</evidence>
<feature type="signal peptide" evidence="11">
    <location>
        <begin position="1"/>
        <end position="21"/>
    </location>
</feature>
<accession>A0A815A961</accession>
<keyword evidence="6" id="KW-1133">Transmembrane helix</keyword>
<dbReference type="PANTHER" id="PTHR13460:SF0">
    <property type="entry name" value="MALECTIN"/>
    <property type="match status" value="1"/>
</dbReference>